<dbReference type="PANTHER" id="PTHR10900:SF77">
    <property type="entry name" value="FI19380P1"/>
    <property type="match status" value="1"/>
</dbReference>
<dbReference type="SMART" id="SM00554">
    <property type="entry name" value="FAS1"/>
    <property type="match status" value="1"/>
</dbReference>
<dbReference type="PANTHER" id="PTHR10900">
    <property type="entry name" value="PERIOSTIN-RELATED"/>
    <property type="match status" value="1"/>
</dbReference>
<evidence type="ECO:0000313" key="4">
    <source>
        <dbReference type="Proteomes" id="UP000308508"/>
    </source>
</evidence>
<dbReference type="FunFam" id="2.30.180.10:FF:000032">
    <property type="entry name" value="Fasciclin domain-containing protein, putative"/>
    <property type="match status" value="1"/>
</dbReference>
<dbReference type="Gene3D" id="2.30.180.10">
    <property type="entry name" value="FAS1 domain"/>
    <property type="match status" value="1"/>
</dbReference>
<dbReference type="InterPro" id="IPR000782">
    <property type="entry name" value="FAS1_domain"/>
</dbReference>
<keyword evidence="1" id="KW-0732">Signal</keyword>
<proteinExistence type="predicted"/>
<evidence type="ECO:0000313" key="3">
    <source>
        <dbReference type="EMBL" id="TLX22880.1"/>
    </source>
</evidence>
<dbReference type="AlphaFoldDB" id="A0A5R9PJU7"/>
<dbReference type="InterPro" id="IPR036378">
    <property type="entry name" value="FAS1_dom_sf"/>
</dbReference>
<keyword evidence="4" id="KW-1185">Reference proteome</keyword>
<dbReference type="Proteomes" id="UP000308508">
    <property type="component" value="Unassembled WGS sequence"/>
</dbReference>
<accession>A0A5R9PJU7</accession>
<name>A0A5R9PJU7_9GAMM</name>
<organism evidence="3 4">
    <name type="scientific">Thermomonas fusca</name>
    <dbReference type="NCBI Taxonomy" id="215690"/>
    <lineage>
        <taxon>Bacteria</taxon>
        <taxon>Pseudomonadati</taxon>
        <taxon>Pseudomonadota</taxon>
        <taxon>Gammaproteobacteria</taxon>
        <taxon>Lysobacterales</taxon>
        <taxon>Lysobacteraceae</taxon>
        <taxon>Thermomonas</taxon>
    </lineage>
</organism>
<dbReference type="SUPFAM" id="SSF82153">
    <property type="entry name" value="FAS1 domain"/>
    <property type="match status" value="1"/>
</dbReference>
<dbReference type="InterPro" id="IPR050904">
    <property type="entry name" value="Adhesion/Biosynth-related"/>
</dbReference>
<comment type="caution">
    <text evidence="3">The sequence shown here is derived from an EMBL/GenBank/DDBJ whole genome shotgun (WGS) entry which is preliminary data.</text>
</comment>
<dbReference type="Pfam" id="PF02469">
    <property type="entry name" value="Fasciclin"/>
    <property type="match status" value="1"/>
</dbReference>
<feature type="signal peptide" evidence="1">
    <location>
        <begin position="1"/>
        <end position="24"/>
    </location>
</feature>
<dbReference type="PROSITE" id="PS50213">
    <property type="entry name" value="FAS1"/>
    <property type="match status" value="1"/>
</dbReference>
<protein>
    <submittedName>
        <fullName evidence="3">Fasciclin domain-containing protein</fullName>
    </submittedName>
</protein>
<feature type="domain" description="FAS1" evidence="2">
    <location>
        <begin position="37"/>
        <end position="182"/>
    </location>
</feature>
<sequence length="185" mass="17935">MKSTLPFAVAGALALALCSTPGRAASPVVASDDAKASTDIVAAAVATPSLSTLVAAVKAADLVGTLQGAGPFTVFAPTNDAFGKLPAGAVEGLLQPEAKSALAGVLTYHVVAGSVDAAALAKQIQVNGGSATLTTVQGGTLTASADGKGGIVLTDAKGGSARVVVADLHQRNGVVHVIDGVLMPQ</sequence>
<gene>
    <name evidence="3" type="ORF">E5S66_02310</name>
</gene>
<reference evidence="3 4" key="1">
    <citation type="submission" date="2019-04" db="EMBL/GenBank/DDBJ databases">
        <authorList>
            <person name="Grouzdev D.S."/>
            <person name="Nazina T.N."/>
        </authorList>
    </citation>
    <scope>NUCLEOTIDE SEQUENCE [LARGE SCALE GENOMIC DNA]</scope>
    <source>
        <strain evidence="3 4">SHC 3-19</strain>
    </source>
</reference>
<dbReference type="GO" id="GO:0005615">
    <property type="term" value="C:extracellular space"/>
    <property type="evidence" value="ECO:0007669"/>
    <property type="project" value="TreeGrafter"/>
</dbReference>
<dbReference type="STRING" id="1123377.GCA_000423885_01394"/>
<evidence type="ECO:0000259" key="2">
    <source>
        <dbReference type="PROSITE" id="PS50213"/>
    </source>
</evidence>
<dbReference type="RefSeq" id="WP_138347149.1">
    <property type="nucleotide sequence ID" value="NZ_SROY01000001.1"/>
</dbReference>
<dbReference type="EMBL" id="SROY01000001">
    <property type="protein sequence ID" value="TLX22880.1"/>
    <property type="molecule type" value="Genomic_DNA"/>
</dbReference>
<evidence type="ECO:0000256" key="1">
    <source>
        <dbReference type="SAM" id="SignalP"/>
    </source>
</evidence>
<feature type="chain" id="PRO_5024336505" evidence="1">
    <location>
        <begin position="25"/>
        <end position="185"/>
    </location>
</feature>